<dbReference type="AlphaFoldDB" id="A0A4U0YUS9"/>
<feature type="region of interest" description="Disordered" evidence="1">
    <location>
        <begin position="43"/>
        <end position="78"/>
    </location>
</feature>
<accession>A0A4U0YUS9</accession>
<dbReference type="EMBL" id="SWAU01000179">
    <property type="protein sequence ID" value="TKA95495.1"/>
    <property type="molecule type" value="Genomic_DNA"/>
</dbReference>
<evidence type="ECO:0000256" key="1">
    <source>
        <dbReference type="SAM" id="MobiDB-lite"/>
    </source>
</evidence>
<keyword evidence="2" id="KW-0472">Membrane</keyword>
<evidence type="ECO:0000313" key="4">
    <source>
        <dbReference type="Proteomes" id="UP000306340"/>
    </source>
</evidence>
<gene>
    <name evidence="3" type="ORF">FAZ78_16555</name>
</gene>
<keyword evidence="2" id="KW-0812">Transmembrane</keyword>
<dbReference type="Proteomes" id="UP000306340">
    <property type="component" value="Unassembled WGS sequence"/>
</dbReference>
<name>A0A4U0YUS9_9RHOB</name>
<organism evidence="3 4">
    <name type="scientific">Cereibacter changlensis</name>
    <dbReference type="NCBI Taxonomy" id="402884"/>
    <lineage>
        <taxon>Bacteria</taxon>
        <taxon>Pseudomonadati</taxon>
        <taxon>Pseudomonadota</taxon>
        <taxon>Alphaproteobacteria</taxon>
        <taxon>Rhodobacterales</taxon>
        <taxon>Paracoccaceae</taxon>
        <taxon>Cereibacter</taxon>
    </lineage>
</organism>
<keyword evidence="2" id="KW-1133">Transmembrane helix</keyword>
<sequence>MTFTSDNRSSAVMIASAVVLGAFGALAVRQLMRSSDRGGFREVRNAGALSMQTPPRDWDETDEELDESFPASDPPGNY</sequence>
<feature type="transmembrane region" description="Helical" evidence="2">
    <location>
        <begin position="12"/>
        <end position="32"/>
    </location>
</feature>
<dbReference type="RefSeq" id="WP_136793564.1">
    <property type="nucleotide sequence ID" value="NZ_SWAU01000179.1"/>
</dbReference>
<proteinExistence type="predicted"/>
<protein>
    <submittedName>
        <fullName evidence="3">Uncharacterized protein</fullName>
    </submittedName>
</protein>
<evidence type="ECO:0000256" key="2">
    <source>
        <dbReference type="SAM" id="Phobius"/>
    </source>
</evidence>
<reference evidence="3 4" key="1">
    <citation type="submission" date="2019-04" db="EMBL/GenBank/DDBJ databases">
        <title>Crypto-aerobic microbial life in anoxic (sulfidic) marine sediments.</title>
        <authorList>
            <person name="Bhattacharya S."/>
            <person name="Roy C."/>
            <person name="Mondal N."/>
            <person name="Sarkar J."/>
            <person name="Mandal S."/>
            <person name="Rameez M.J."/>
            <person name="Ghosh W."/>
        </authorList>
    </citation>
    <scope>NUCLEOTIDE SEQUENCE [LARGE SCALE GENOMIC DNA]</scope>
    <source>
        <strain evidence="3 4">SBBC</strain>
    </source>
</reference>
<evidence type="ECO:0000313" key="3">
    <source>
        <dbReference type="EMBL" id="TKA95495.1"/>
    </source>
</evidence>
<comment type="caution">
    <text evidence="3">The sequence shown here is derived from an EMBL/GenBank/DDBJ whole genome shotgun (WGS) entry which is preliminary data.</text>
</comment>